<dbReference type="InterPro" id="IPR032789">
    <property type="entry name" value="T2SS-T3SS_pil_N"/>
</dbReference>
<dbReference type="InterPro" id="IPR001775">
    <property type="entry name" value="GspD/PilQ"/>
</dbReference>
<evidence type="ECO:0000313" key="7">
    <source>
        <dbReference type="Proteomes" id="UP001326110"/>
    </source>
</evidence>
<accession>A0ABZ0XZJ9</accession>
<reference evidence="6 7" key="1">
    <citation type="submission" date="2023-11" db="EMBL/GenBank/DDBJ databases">
        <title>MicrobeMod: A computational toolkit for identifying prokaryotic methylation and restriction-modification with nanopore sequencing.</title>
        <authorList>
            <person name="Crits-Christoph A."/>
            <person name="Kang S.C."/>
            <person name="Lee H."/>
            <person name="Ostrov N."/>
        </authorList>
    </citation>
    <scope>NUCLEOTIDE SEQUENCE [LARGE SCALE GENOMIC DNA]</scope>
    <source>
        <strain evidence="6 7">ATCC 25935</strain>
    </source>
</reference>
<feature type="chain" id="PRO_5046527686" evidence="3">
    <location>
        <begin position="26"/>
        <end position="526"/>
    </location>
</feature>
<dbReference type="EMBL" id="CP140152">
    <property type="protein sequence ID" value="WQH04667.1"/>
    <property type="molecule type" value="Genomic_DNA"/>
</dbReference>
<evidence type="ECO:0000256" key="1">
    <source>
        <dbReference type="RuleBase" id="RU004003"/>
    </source>
</evidence>
<dbReference type="Pfam" id="PF00263">
    <property type="entry name" value="Secretin"/>
    <property type="match status" value="1"/>
</dbReference>
<dbReference type="Proteomes" id="UP001326110">
    <property type="component" value="Chromosome"/>
</dbReference>
<feature type="domain" description="Pilus formation protein N-terminal" evidence="5">
    <location>
        <begin position="42"/>
        <end position="107"/>
    </location>
</feature>
<dbReference type="Pfam" id="PF13629">
    <property type="entry name" value="T2SS-T3SS_pil_N"/>
    <property type="match status" value="1"/>
</dbReference>
<feature type="compositionally biased region" description="Low complexity" evidence="2">
    <location>
        <begin position="467"/>
        <end position="481"/>
    </location>
</feature>
<evidence type="ECO:0000256" key="2">
    <source>
        <dbReference type="SAM" id="MobiDB-lite"/>
    </source>
</evidence>
<feature type="compositionally biased region" description="Pro residues" evidence="2">
    <location>
        <begin position="452"/>
        <end position="466"/>
    </location>
</feature>
<dbReference type="GeneID" id="43166707"/>
<name>A0ABZ0XZJ9_9BURK</name>
<keyword evidence="7" id="KW-1185">Reference proteome</keyword>
<feature type="domain" description="Type II/III secretion system secretin-like" evidence="4">
    <location>
        <begin position="266"/>
        <end position="419"/>
    </location>
</feature>
<organism evidence="6 7">
    <name type="scientific">Duganella zoogloeoides</name>
    <dbReference type="NCBI Taxonomy" id="75659"/>
    <lineage>
        <taxon>Bacteria</taxon>
        <taxon>Pseudomonadati</taxon>
        <taxon>Pseudomonadota</taxon>
        <taxon>Betaproteobacteria</taxon>
        <taxon>Burkholderiales</taxon>
        <taxon>Oxalobacteraceae</taxon>
        <taxon>Telluria group</taxon>
        <taxon>Duganella</taxon>
    </lineage>
</organism>
<comment type="similarity">
    <text evidence="1">Belongs to the bacterial secretin family.</text>
</comment>
<evidence type="ECO:0000259" key="4">
    <source>
        <dbReference type="Pfam" id="PF00263"/>
    </source>
</evidence>
<feature type="region of interest" description="Disordered" evidence="2">
    <location>
        <begin position="447"/>
        <end position="526"/>
    </location>
</feature>
<dbReference type="PRINTS" id="PR00811">
    <property type="entry name" value="BCTERIALGSPD"/>
</dbReference>
<sequence length="526" mass="55196">MNLHRILSLVASIVLLIPAPTPAFAANAVKPPRPALDYRATEPLTLAAGDIRLLPVAGKVVRVALGSGNLLSTTTVDGKLLLIAEQVGTTTLLVWTDTTVHAWRVQVVPRDLLEVRAKVDALTRGVAGVHVEQVGAELVLGGVAHKDVLQRLTTSLAGTPNIVFNVREDQGTSHTRSVLFRLHFVEVKRSLLEQIGINWAKSANGPVLGLTGVARATGVYRDGRQREAGDDLLAAVPPFRQIGSARDGAFLGLATTITSRLNLGISNGDVRLLASPELTAKSGGKARLQVGGEVPIPLAGAFGATTVEFKPYGIILAIEPQIDAADVITAKISTELSQIDPAVSVAGIPGFITRSTATEVSLKAGEMIALSGLVNSEMSTAIERVPALSRIPILGRLFRSDDFRTNRTELVVLLEPEIIAPGDGLAQQLRQRGEAHIGEFGDKLEQLRQSHPPFPAPEPSGEPVPPASAQQPVPSIPPAQSLQAVPTLPSIPPTQSLQAVPSPTSAPSKPPASAAPVPPSTLPPQP</sequence>
<evidence type="ECO:0000256" key="3">
    <source>
        <dbReference type="SAM" id="SignalP"/>
    </source>
</evidence>
<dbReference type="PANTHER" id="PTHR30332">
    <property type="entry name" value="PROBABLE GENERAL SECRETION PATHWAY PROTEIN D"/>
    <property type="match status" value="1"/>
</dbReference>
<dbReference type="RefSeq" id="WP_019924086.1">
    <property type="nucleotide sequence ID" value="NZ_CP140152.1"/>
</dbReference>
<proteinExistence type="inferred from homology"/>
<gene>
    <name evidence="6" type="ORF">SR858_27115</name>
</gene>
<protein>
    <submittedName>
        <fullName evidence="6">Pilus assembly protein N-terminal domain-containing protein</fullName>
    </submittedName>
</protein>
<feature type="signal peptide" evidence="3">
    <location>
        <begin position="1"/>
        <end position="25"/>
    </location>
</feature>
<evidence type="ECO:0000313" key="6">
    <source>
        <dbReference type="EMBL" id="WQH04667.1"/>
    </source>
</evidence>
<dbReference type="PANTHER" id="PTHR30332:SF17">
    <property type="entry name" value="TYPE IV PILIATION SYSTEM PROTEIN DR_0774-RELATED"/>
    <property type="match status" value="1"/>
</dbReference>
<evidence type="ECO:0000259" key="5">
    <source>
        <dbReference type="Pfam" id="PF13629"/>
    </source>
</evidence>
<feature type="compositionally biased region" description="Pro residues" evidence="2">
    <location>
        <begin position="516"/>
        <end position="526"/>
    </location>
</feature>
<keyword evidence="3" id="KW-0732">Signal</keyword>
<dbReference type="InterPro" id="IPR004846">
    <property type="entry name" value="T2SS/T3SS_dom"/>
</dbReference>
<feature type="compositionally biased region" description="Low complexity" evidence="2">
    <location>
        <begin position="499"/>
        <end position="515"/>
    </location>
</feature>
<dbReference type="InterPro" id="IPR050810">
    <property type="entry name" value="Bact_Secretion_Sys_Channel"/>
</dbReference>